<gene>
    <name evidence="3" type="ORF">ACH4F9_21890</name>
</gene>
<name>A0ABW7QRP6_9ACTN</name>
<keyword evidence="2" id="KW-1133">Transmembrane helix</keyword>
<dbReference type="EMBL" id="JBIRGQ010000004">
    <property type="protein sequence ID" value="MFH8547658.1"/>
    <property type="molecule type" value="Genomic_DNA"/>
</dbReference>
<feature type="region of interest" description="Disordered" evidence="1">
    <location>
        <begin position="70"/>
        <end position="110"/>
    </location>
</feature>
<sequence>MRIFDDDRQEWVGHEQEQRIAALHDRDAVHQGKALRGVVTVLALCGLAFGVWALGWKDEPGPKGYLTVHEPVPGADAGADAEGGDTGGGDTAAPTPAGVPPAPYEEVSDQEGYRLAVPRGWIRDAVAGEESTVVNYRSPQSDRRLQVYRVAEPSPYESLRIWLDAEGKPGGFDQLAPLERTDDGGRPAARLDYTADRFKGEPDIGTWHVIDHRFEAVDGQLYALAVYGSDADGRDDEEEFLSTALSWFCPPEEICPEPGLTGH</sequence>
<keyword evidence="2" id="KW-0472">Membrane</keyword>
<feature type="compositionally biased region" description="Low complexity" evidence="1">
    <location>
        <begin position="70"/>
        <end position="80"/>
    </location>
</feature>
<proteinExistence type="predicted"/>
<evidence type="ECO:0000256" key="1">
    <source>
        <dbReference type="SAM" id="MobiDB-lite"/>
    </source>
</evidence>
<organism evidence="3 4">
    <name type="scientific">Streptomyces longisporoflavus</name>
    <dbReference type="NCBI Taxonomy" id="28044"/>
    <lineage>
        <taxon>Bacteria</taxon>
        <taxon>Bacillati</taxon>
        <taxon>Actinomycetota</taxon>
        <taxon>Actinomycetes</taxon>
        <taxon>Kitasatosporales</taxon>
        <taxon>Streptomycetaceae</taxon>
        <taxon>Streptomyces</taxon>
    </lineage>
</organism>
<evidence type="ECO:0000256" key="2">
    <source>
        <dbReference type="SAM" id="Phobius"/>
    </source>
</evidence>
<keyword evidence="2" id="KW-0812">Transmembrane</keyword>
<protein>
    <submittedName>
        <fullName evidence="3">Uncharacterized protein</fullName>
    </submittedName>
</protein>
<keyword evidence="4" id="KW-1185">Reference proteome</keyword>
<evidence type="ECO:0000313" key="3">
    <source>
        <dbReference type="EMBL" id="MFH8547658.1"/>
    </source>
</evidence>
<dbReference type="Proteomes" id="UP001610818">
    <property type="component" value="Unassembled WGS sequence"/>
</dbReference>
<comment type="caution">
    <text evidence="3">The sequence shown here is derived from an EMBL/GenBank/DDBJ whole genome shotgun (WGS) entry which is preliminary data.</text>
</comment>
<reference evidence="3 4" key="1">
    <citation type="submission" date="2024-10" db="EMBL/GenBank/DDBJ databases">
        <title>The Natural Products Discovery Center: Release of the First 8490 Sequenced Strains for Exploring Actinobacteria Biosynthetic Diversity.</title>
        <authorList>
            <person name="Kalkreuter E."/>
            <person name="Kautsar S.A."/>
            <person name="Yang D."/>
            <person name="Bader C.D."/>
            <person name="Teijaro C.N."/>
            <person name="Fluegel L."/>
            <person name="Davis C.M."/>
            <person name="Simpson J.R."/>
            <person name="Lauterbach L."/>
            <person name="Steele A.D."/>
            <person name="Gui C."/>
            <person name="Meng S."/>
            <person name="Li G."/>
            <person name="Viehrig K."/>
            <person name="Ye F."/>
            <person name="Su P."/>
            <person name="Kiefer A.F."/>
            <person name="Nichols A."/>
            <person name="Cepeda A.J."/>
            <person name="Yan W."/>
            <person name="Fan B."/>
            <person name="Jiang Y."/>
            <person name="Adhikari A."/>
            <person name="Zheng C.-J."/>
            <person name="Schuster L."/>
            <person name="Cowan T.M."/>
            <person name="Smanski M.J."/>
            <person name="Chevrette M.G."/>
            <person name="De Carvalho L.P.S."/>
            <person name="Shen B."/>
        </authorList>
    </citation>
    <scope>NUCLEOTIDE SEQUENCE [LARGE SCALE GENOMIC DNA]</scope>
    <source>
        <strain evidence="3 4">NPDC017990</strain>
    </source>
</reference>
<accession>A0ABW7QRP6</accession>
<evidence type="ECO:0000313" key="4">
    <source>
        <dbReference type="Proteomes" id="UP001610818"/>
    </source>
</evidence>
<dbReference type="RefSeq" id="WP_397713908.1">
    <property type="nucleotide sequence ID" value="NZ_JBIRGN010000004.1"/>
</dbReference>
<feature type="transmembrane region" description="Helical" evidence="2">
    <location>
        <begin position="34"/>
        <end position="56"/>
    </location>
</feature>